<name>A0A8D9M6B6_BRACM</name>
<dbReference type="Proteomes" id="UP000694005">
    <property type="component" value="Chromosome A08"/>
</dbReference>
<dbReference type="Gramene" id="A08p28380.2_BraZ1">
    <property type="protein sequence ID" value="A08p28380.2_BraZ1.CDS.1"/>
    <property type="gene ID" value="A08g28380.2_BraZ1"/>
</dbReference>
<feature type="non-terminal residue" evidence="1">
    <location>
        <position position="1"/>
    </location>
</feature>
<dbReference type="EMBL" id="LS974624">
    <property type="protein sequence ID" value="CAG7899172.1"/>
    <property type="molecule type" value="Genomic_DNA"/>
</dbReference>
<reference evidence="1 2" key="1">
    <citation type="submission" date="2021-07" db="EMBL/GenBank/DDBJ databases">
        <authorList>
            <consortium name="Genoscope - CEA"/>
            <person name="William W."/>
        </authorList>
    </citation>
    <scope>NUCLEOTIDE SEQUENCE [LARGE SCALE GENOMIC DNA]</scope>
</reference>
<sequence>ECCFTSFVQNYFTAASLSHYVVSSIDGSSQSRTYESSNLLVARTTVQECRLVRFTIYITAASPSHYAISSIDGSSQSQLCDLQRRVVARKPNSSNFILSTFLEVKLELEIHLVSSVSFVGFKVNCAYFSIISNQIGLHCSNVTYGSGASYLKFLPVNIPTYRCINVDFDYQLFFRTIAMETKVKLLFGLSMTRFSMVLSLLVL</sequence>
<proteinExistence type="predicted"/>
<gene>
    <name evidence="1" type="ORF">BRAPAZ1V2_A08P28380.2</name>
</gene>
<accession>A0A8D9M6B6</accession>
<evidence type="ECO:0000313" key="2">
    <source>
        <dbReference type="Proteomes" id="UP000694005"/>
    </source>
</evidence>
<evidence type="ECO:0000313" key="1">
    <source>
        <dbReference type="EMBL" id="CAG7899172.1"/>
    </source>
</evidence>
<dbReference type="AlphaFoldDB" id="A0A8D9M6B6"/>
<protein>
    <submittedName>
        <fullName evidence="1">Uncharacterized protein</fullName>
    </submittedName>
</protein>
<organism evidence="1 2">
    <name type="scientific">Brassica campestris</name>
    <name type="common">Field mustard</name>
    <dbReference type="NCBI Taxonomy" id="3711"/>
    <lineage>
        <taxon>Eukaryota</taxon>
        <taxon>Viridiplantae</taxon>
        <taxon>Streptophyta</taxon>
        <taxon>Embryophyta</taxon>
        <taxon>Tracheophyta</taxon>
        <taxon>Spermatophyta</taxon>
        <taxon>Magnoliopsida</taxon>
        <taxon>eudicotyledons</taxon>
        <taxon>Gunneridae</taxon>
        <taxon>Pentapetalae</taxon>
        <taxon>rosids</taxon>
        <taxon>malvids</taxon>
        <taxon>Brassicales</taxon>
        <taxon>Brassicaceae</taxon>
        <taxon>Brassiceae</taxon>
        <taxon>Brassica</taxon>
    </lineage>
</organism>